<keyword evidence="2" id="KW-1185">Reference proteome</keyword>
<accession>A0A7G3SZL0</accession>
<gene>
    <name evidence="1" type="ORF">vBSenTO17_50</name>
</gene>
<sequence length="47" mass="5794">MRLTYLCEHCGRKGLKPFGFRCEAVWRLRPYWFCSRQCAKKEYEKCD</sequence>
<evidence type="ECO:0000313" key="1">
    <source>
        <dbReference type="EMBL" id="QJQ80433.1"/>
    </source>
</evidence>
<name>A0A7G3SZL0_9CAUD</name>
<dbReference type="EMBL" id="MT012729">
    <property type="protein sequence ID" value="QJQ80433.1"/>
    <property type="molecule type" value="Genomic_DNA"/>
</dbReference>
<dbReference type="Proteomes" id="UP000515565">
    <property type="component" value="Segment"/>
</dbReference>
<protein>
    <submittedName>
        <fullName evidence="1">Uncharacterized protein</fullName>
    </submittedName>
</protein>
<reference evidence="1 2" key="1">
    <citation type="submission" date="2020-02" db="EMBL/GenBank/DDBJ databases">
        <authorList>
            <person name="Kosznik-Kwasnicka K."/>
            <person name="Grabowski L."/>
            <person name="Grabski M."/>
            <person name="Wegrzyn A."/>
        </authorList>
    </citation>
    <scope>NUCLEOTIDE SEQUENCE [LARGE SCALE GENOMIC DNA]</scope>
</reference>
<evidence type="ECO:0000313" key="2">
    <source>
        <dbReference type="Proteomes" id="UP000515565"/>
    </source>
</evidence>
<organism evidence="1 2">
    <name type="scientific">Salmonella phage vB_SenTO17</name>
    <dbReference type="NCBI Taxonomy" id="2732254"/>
    <lineage>
        <taxon>Viruses</taxon>
        <taxon>Duplodnaviria</taxon>
        <taxon>Heunggongvirae</taxon>
        <taxon>Uroviricota</taxon>
        <taxon>Caudoviricetes</taxon>
        <taxon>Sarkviridae</taxon>
        <taxon>Guernseyvirinae</taxon>
        <taxon>Cornellvirus</taxon>
        <taxon>Cornellvirus SenTO17</taxon>
    </lineage>
</organism>
<proteinExistence type="predicted"/>